<accession>A0A8S3K6Q8</accession>
<protein>
    <submittedName>
        <fullName evidence="3">Uncharacterized protein</fullName>
    </submittedName>
</protein>
<feature type="compositionally biased region" description="Polar residues" evidence="1">
    <location>
        <begin position="7"/>
        <end position="56"/>
    </location>
</feature>
<dbReference type="EMBL" id="CAJOBJ010380062">
    <property type="protein sequence ID" value="CAF5227108.1"/>
    <property type="molecule type" value="Genomic_DNA"/>
</dbReference>
<comment type="caution">
    <text evidence="3">The sequence shown here is derived from an EMBL/GenBank/DDBJ whole genome shotgun (WGS) entry which is preliminary data.</text>
</comment>
<evidence type="ECO:0000313" key="4">
    <source>
        <dbReference type="Proteomes" id="UP000681720"/>
    </source>
</evidence>
<evidence type="ECO:0000313" key="2">
    <source>
        <dbReference type="EMBL" id="CAF5165625.1"/>
    </source>
</evidence>
<reference evidence="3" key="1">
    <citation type="submission" date="2021-02" db="EMBL/GenBank/DDBJ databases">
        <authorList>
            <person name="Nowell W R."/>
        </authorList>
    </citation>
    <scope>NUCLEOTIDE SEQUENCE</scope>
</reference>
<organism evidence="3 4">
    <name type="scientific">Rotaria magnacalcarata</name>
    <dbReference type="NCBI Taxonomy" id="392030"/>
    <lineage>
        <taxon>Eukaryota</taxon>
        <taxon>Metazoa</taxon>
        <taxon>Spiralia</taxon>
        <taxon>Gnathifera</taxon>
        <taxon>Rotifera</taxon>
        <taxon>Eurotatoria</taxon>
        <taxon>Bdelloidea</taxon>
        <taxon>Philodinida</taxon>
        <taxon>Philodinidae</taxon>
        <taxon>Rotaria</taxon>
    </lineage>
</organism>
<proteinExistence type="predicted"/>
<dbReference type="Proteomes" id="UP000681967">
    <property type="component" value="Unassembled WGS sequence"/>
</dbReference>
<dbReference type="EMBL" id="CAJOBH010272263">
    <property type="protein sequence ID" value="CAF5165625.1"/>
    <property type="molecule type" value="Genomic_DNA"/>
</dbReference>
<dbReference type="Proteomes" id="UP000681720">
    <property type="component" value="Unassembled WGS sequence"/>
</dbReference>
<gene>
    <name evidence="2" type="ORF">BYL167_LOCUS75853</name>
    <name evidence="3" type="ORF">GIL414_LOCUS87474</name>
</gene>
<sequence length="108" mass="12259">SPHEKNQSQQQHNPLTPSPSPTQNRLVAQKSSTLENVSSSGTVEFGSKRTSFSRSLGSGKIPENHRTLLSSVWNDKNQRSTHYCFYQIEQNSSEEMRNNTTFLLQFCI</sequence>
<feature type="region of interest" description="Disordered" evidence="1">
    <location>
        <begin position="1"/>
        <end position="61"/>
    </location>
</feature>
<evidence type="ECO:0000313" key="3">
    <source>
        <dbReference type="EMBL" id="CAF5227108.1"/>
    </source>
</evidence>
<evidence type="ECO:0000256" key="1">
    <source>
        <dbReference type="SAM" id="MobiDB-lite"/>
    </source>
</evidence>
<feature type="non-terminal residue" evidence="3">
    <location>
        <position position="1"/>
    </location>
</feature>
<dbReference type="AlphaFoldDB" id="A0A8S3K6Q8"/>
<name>A0A8S3K6Q8_9BILA</name>